<dbReference type="Pfam" id="PF13365">
    <property type="entry name" value="Trypsin_2"/>
    <property type="match status" value="1"/>
</dbReference>
<proteinExistence type="predicted"/>
<dbReference type="SUPFAM" id="SSF50494">
    <property type="entry name" value="Trypsin-like serine proteases"/>
    <property type="match status" value="1"/>
</dbReference>
<name>A0A3M8K7D8_9CORY</name>
<dbReference type="EMBL" id="PTJO01000003">
    <property type="protein sequence ID" value="RNE49141.1"/>
    <property type="molecule type" value="Genomic_DNA"/>
</dbReference>
<organism evidence="1 2">
    <name type="scientific">Corynebacterium alimapuense</name>
    <dbReference type="NCBI Taxonomy" id="1576874"/>
    <lineage>
        <taxon>Bacteria</taxon>
        <taxon>Bacillati</taxon>
        <taxon>Actinomycetota</taxon>
        <taxon>Actinomycetes</taxon>
        <taxon>Mycobacteriales</taxon>
        <taxon>Corynebacteriaceae</taxon>
        <taxon>Corynebacterium</taxon>
    </lineage>
</organism>
<evidence type="ECO:0000313" key="2">
    <source>
        <dbReference type="Proteomes" id="UP000266975"/>
    </source>
</evidence>
<dbReference type="GO" id="GO:0006508">
    <property type="term" value="P:proteolysis"/>
    <property type="evidence" value="ECO:0007669"/>
    <property type="project" value="UniProtKB-KW"/>
</dbReference>
<dbReference type="Proteomes" id="UP000266975">
    <property type="component" value="Unassembled WGS sequence"/>
</dbReference>
<dbReference type="GO" id="GO:0008233">
    <property type="term" value="F:peptidase activity"/>
    <property type="evidence" value="ECO:0007669"/>
    <property type="project" value="UniProtKB-KW"/>
</dbReference>
<keyword evidence="1" id="KW-0645">Protease</keyword>
<dbReference type="RefSeq" id="WP_123047189.1">
    <property type="nucleotide sequence ID" value="NZ_PTJO01000003.1"/>
</dbReference>
<accession>A0A3M8K7D8</accession>
<keyword evidence="2" id="KW-1185">Reference proteome</keyword>
<dbReference type="InterPro" id="IPR009003">
    <property type="entry name" value="Peptidase_S1_PA"/>
</dbReference>
<gene>
    <name evidence="1" type="ORF">C5L39_01775</name>
</gene>
<dbReference type="AlphaFoldDB" id="A0A3M8K7D8"/>
<dbReference type="OrthoDB" id="4423927at2"/>
<sequence>MSSNITLRIKADSAYCSGALISPDLMAHPATSTDLVLTCAHFFRSRSGQVRVAGSSFRAEVLGVVSIPGTDLAVARLSKQSPPRDLIGISDRPPTWFSNTVTEGFGGSAKQPRLRFGRVIFRTPVAFSRRLDTLVRPGAVIYNNPKAIRGDSGGPVFEGGKIVAVQSLISDPFGYNLGLATVSQVGPHRRAIARAIEALQGAYPSLD</sequence>
<reference evidence="1 2" key="1">
    <citation type="submission" date="2018-02" db="EMBL/GenBank/DDBJ databases">
        <title>Corynebacterium alimpuense sp. nov., a marine obligate actinomycete isolated from sediments of Valparaiso bay, Chile.</title>
        <authorList>
            <person name="Claverias F."/>
            <person name="Gonzales-Siles L."/>
            <person name="Salva-Serra F."/>
            <person name="Inganaes E."/>
            <person name="Molin K."/>
            <person name="Cumsille A."/>
            <person name="Undabarrena A."/>
            <person name="Couve E."/>
            <person name="Moore E.R.B."/>
            <person name="Gomila M."/>
            <person name="Camara B."/>
        </authorList>
    </citation>
    <scope>NUCLEOTIDE SEQUENCE [LARGE SCALE GENOMIC DNA]</scope>
    <source>
        <strain evidence="1 2">CCUG 69366</strain>
    </source>
</reference>
<comment type="caution">
    <text evidence="1">The sequence shown here is derived from an EMBL/GenBank/DDBJ whole genome shotgun (WGS) entry which is preliminary data.</text>
</comment>
<evidence type="ECO:0000313" key="1">
    <source>
        <dbReference type="EMBL" id="RNE49141.1"/>
    </source>
</evidence>
<keyword evidence="1" id="KW-0378">Hydrolase</keyword>
<protein>
    <submittedName>
        <fullName evidence="1">Serine protease</fullName>
    </submittedName>
</protein>